<dbReference type="Proteomes" id="UP000184357">
    <property type="component" value="Unassembled WGS sequence"/>
</dbReference>
<dbReference type="STRING" id="43928.SAMN05443636_2695"/>
<reference evidence="1 2" key="1">
    <citation type="submission" date="2016-11" db="EMBL/GenBank/DDBJ databases">
        <authorList>
            <person name="Jaros S."/>
            <person name="Januszkiewicz K."/>
            <person name="Wedrychowicz H."/>
        </authorList>
    </citation>
    <scope>NUCLEOTIDE SEQUENCE [LARGE SCALE GENOMIC DNA]</scope>
    <source>
        <strain evidence="1 2">DSM 9297</strain>
    </source>
</reference>
<evidence type="ECO:0000313" key="2">
    <source>
        <dbReference type="Proteomes" id="UP000184357"/>
    </source>
</evidence>
<proteinExistence type="predicted"/>
<protein>
    <submittedName>
        <fullName evidence="1">Uncharacterized protein</fullName>
    </submittedName>
</protein>
<dbReference type="PROSITE" id="PS51318">
    <property type="entry name" value="TAT"/>
    <property type="match status" value="1"/>
</dbReference>
<dbReference type="RefSeq" id="WP_073310472.1">
    <property type="nucleotide sequence ID" value="NZ_FQWV01000008.1"/>
</dbReference>
<sequence length="718" mass="78872">MERKDIGDAFSIGRRNYMKTIGGLAGASALGIGLGETSAAAGLDPNEPGILEPVKTKLSGNEVRIPGTDQVKDGELQQVVSHTSEDADGATSVRGNEITQVSNPHEDLSTALGNLADAADDGDKPAMEAAAKEVEAILTGETQGRIYDGFRLLNYSKGGDLPDHVDGEYKMKRLQDSGETKESLDGTQRTVWEVDVNMLWYGESFDADTYLLRVPVEAHPNDLLRVNYHVYSLVREELSPGTAVNDMGGLPFKIFDSTWSAVGGDEVHHISVDKPPLGLLRGIYTWGWRKHPPRIQFLQPVFETEVDGNVTLDPKSASFAVRNRSLSLDDIGDAAPEKKAHHVAYAVLEENAGPGKVSGMLTNADKKPRGTYDSWIDLMSDPLQLPPEAWDVLEEEGIERGEFGSYRYVTVYANNEMYGNGPDGADTMTPWEQRDRFEVKVINLDDHTHYYRAVDFGYRVGDDIRSAPTSLDLSGASHSFEIMNLKPLYGAPKSAEMQWRTGWGFRPHRNVVQQYDVFPRGSDSEYLSPYTDGEGNEREGYTFSSTHCQNTWRFNPPKKIIGTADDPSSQRLKEYDGTEGLLVGQQTPGYGIGKMPTGDLSDVHPRGLTNVDVDGDGEEELVFPKFLRNPADDGGDIIPPTPLWAPFLFLDPENGTLFKNGTDGSDGYRIDETYSQGAPVGANADITASMEGARAAGFVFYQFDPLFHDNAIMSPHPE</sequence>
<organism evidence="1 2">
    <name type="scientific">Halobaculum gomorrense</name>
    <dbReference type="NCBI Taxonomy" id="43928"/>
    <lineage>
        <taxon>Archaea</taxon>
        <taxon>Methanobacteriati</taxon>
        <taxon>Methanobacteriota</taxon>
        <taxon>Stenosarchaea group</taxon>
        <taxon>Halobacteria</taxon>
        <taxon>Halobacteriales</taxon>
        <taxon>Haloferacaceae</taxon>
        <taxon>Halobaculum</taxon>
    </lineage>
</organism>
<name>A0A1M5TFX3_9EURY</name>
<keyword evidence="2" id="KW-1185">Reference proteome</keyword>
<accession>A0A1M5TFX3</accession>
<evidence type="ECO:0000313" key="1">
    <source>
        <dbReference type="EMBL" id="SHH49652.1"/>
    </source>
</evidence>
<dbReference type="EMBL" id="FQWV01000008">
    <property type="protein sequence ID" value="SHH49652.1"/>
    <property type="molecule type" value="Genomic_DNA"/>
</dbReference>
<dbReference type="InterPro" id="IPR006311">
    <property type="entry name" value="TAT_signal"/>
</dbReference>
<dbReference type="AlphaFoldDB" id="A0A1M5TFX3"/>
<gene>
    <name evidence="1" type="ORF">SAMN05443636_2695</name>
</gene>